<gene>
    <name evidence="2" type="ORF">HZA66_16420</name>
</gene>
<accession>A0A933RZC6</accession>
<protein>
    <submittedName>
        <fullName evidence="2">Uncharacterized protein</fullName>
    </submittedName>
</protein>
<evidence type="ECO:0000256" key="1">
    <source>
        <dbReference type="SAM" id="MobiDB-lite"/>
    </source>
</evidence>
<reference evidence="2" key="1">
    <citation type="submission" date="2020-07" db="EMBL/GenBank/DDBJ databases">
        <title>Huge and variable diversity of episymbiotic CPR bacteria and DPANN archaea in groundwater ecosystems.</title>
        <authorList>
            <person name="He C.Y."/>
            <person name="Keren R."/>
            <person name="Whittaker M."/>
            <person name="Farag I.F."/>
            <person name="Doudna J."/>
            <person name="Cate J.H.D."/>
            <person name="Banfield J.F."/>
        </authorList>
    </citation>
    <scope>NUCLEOTIDE SEQUENCE</scope>
    <source>
        <strain evidence="2">NC_groundwater_1818_Pr3_B-0.1um_66_35</strain>
    </source>
</reference>
<comment type="caution">
    <text evidence="2">The sequence shown here is derived from an EMBL/GenBank/DDBJ whole genome shotgun (WGS) entry which is preliminary data.</text>
</comment>
<organism evidence="2 3">
    <name type="scientific">Rhodopseudomonas palustris</name>
    <dbReference type="NCBI Taxonomy" id="1076"/>
    <lineage>
        <taxon>Bacteria</taxon>
        <taxon>Pseudomonadati</taxon>
        <taxon>Pseudomonadota</taxon>
        <taxon>Alphaproteobacteria</taxon>
        <taxon>Hyphomicrobiales</taxon>
        <taxon>Nitrobacteraceae</taxon>
        <taxon>Rhodopseudomonas</taxon>
    </lineage>
</organism>
<name>A0A933RZC6_RHOPL</name>
<sequence>MTGRREAERSQAEDGLRQAASESALQELQQENESLKELVVSLSELVIKRVADQR</sequence>
<evidence type="ECO:0000313" key="3">
    <source>
        <dbReference type="Proteomes" id="UP000782519"/>
    </source>
</evidence>
<feature type="region of interest" description="Disordered" evidence="1">
    <location>
        <begin position="1"/>
        <end position="25"/>
    </location>
</feature>
<dbReference type="AlphaFoldDB" id="A0A933RZC6"/>
<evidence type="ECO:0000313" key="2">
    <source>
        <dbReference type="EMBL" id="MBI5131026.1"/>
    </source>
</evidence>
<proteinExistence type="predicted"/>
<feature type="compositionally biased region" description="Basic and acidic residues" evidence="1">
    <location>
        <begin position="1"/>
        <end position="16"/>
    </location>
</feature>
<dbReference type="Proteomes" id="UP000782519">
    <property type="component" value="Unassembled WGS sequence"/>
</dbReference>
<dbReference type="EMBL" id="JACRJB010000049">
    <property type="protein sequence ID" value="MBI5131026.1"/>
    <property type="molecule type" value="Genomic_DNA"/>
</dbReference>